<evidence type="ECO:0000313" key="3">
    <source>
        <dbReference type="Proteomes" id="UP001184861"/>
    </source>
</evidence>
<gene>
    <name evidence="2" type="ORF">J2787_002485</name>
</gene>
<feature type="transmembrane region" description="Helical" evidence="1">
    <location>
        <begin position="61"/>
        <end position="78"/>
    </location>
</feature>
<evidence type="ECO:0000313" key="2">
    <source>
        <dbReference type="EMBL" id="MDR6527105.1"/>
    </source>
</evidence>
<feature type="transmembrane region" description="Helical" evidence="1">
    <location>
        <begin position="149"/>
        <end position="174"/>
    </location>
</feature>
<comment type="caution">
    <text evidence="2">The sequence shown here is derived from an EMBL/GenBank/DDBJ whole genome shotgun (WGS) entry which is preliminary data.</text>
</comment>
<reference evidence="2" key="1">
    <citation type="submission" date="2023-07" db="EMBL/GenBank/DDBJ databases">
        <title>Sorghum-associated microbial communities from plants grown in Nebraska, USA.</title>
        <authorList>
            <person name="Schachtman D."/>
        </authorList>
    </citation>
    <scope>NUCLEOTIDE SEQUENCE</scope>
    <source>
        <strain evidence="2">DS2360</strain>
    </source>
</reference>
<dbReference type="EMBL" id="JAVDQY010000002">
    <property type="protein sequence ID" value="MDR6527105.1"/>
    <property type="molecule type" value="Genomic_DNA"/>
</dbReference>
<feature type="transmembrane region" description="Helical" evidence="1">
    <location>
        <begin position="85"/>
        <end position="103"/>
    </location>
</feature>
<keyword evidence="1" id="KW-0812">Transmembrane</keyword>
<dbReference type="Proteomes" id="UP001184861">
    <property type="component" value="Unassembled WGS sequence"/>
</dbReference>
<keyword evidence="1" id="KW-1133">Transmembrane helix</keyword>
<organism evidence="2 3">
    <name type="scientific">Chryseobacterium rhizosphaerae</name>
    <dbReference type="NCBI Taxonomy" id="395937"/>
    <lineage>
        <taxon>Bacteria</taxon>
        <taxon>Pseudomonadati</taxon>
        <taxon>Bacteroidota</taxon>
        <taxon>Flavobacteriia</taxon>
        <taxon>Flavobacteriales</taxon>
        <taxon>Weeksellaceae</taxon>
        <taxon>Chryseobacterium group</taxon>
        <taxon>Chryseobacterium</taxon>
    </lineage>
</organism>
<protein>
    <submittedName>
        <fullName evidence="2">Magnesium-transporting ATPase (P-type)</fullName>
    </submittedName>
</protein>
<evidence type="ECO:0000256" key="1">
    <source>
        <dbReference type="SAM" id="Phobius"/>
    </source>
</evidence>
<feature type="transmembrane region" description="Helical" evidence="1">
    <location>
        <begin position="29"/>
        <end position="49"/>
    </location>
</feature>
<accession>A0AAE4C4X2</accession>
<feature type="transmembrane region" description="Helical" evidence="1">
    <location>
        <begin position="186"/>
        <end position="204"/>
    </location>
</feature>
<feature type="transmembrane region" description="Helical" evidence="1">
    <location>
        <begin position="115"/>
        <end position="133"/>
    </location>
</feature>
<name>A0AAE4C4X2_9FLAO</name>
<dbReference type="AlphaFoldDB" id="A0AAE4C4X2"/>
<keyword evidence="1" id="KW-0472">Membrane</keyword>
<proteinExistence type="predicted"/>
<sequence length="212" mass="25682">MLIGIIYKILLLFPLIKSFYLGRKYSFSAQNYLFVYFLITFMNEWLSFIRDQCNPDVKVGLQYNLYFIFCIVFFYFYYSLLFKGILIKIALLSTIISLGYIFFCTHFLENDFDKRIGITITLFYIMNAMLWFYQKISFFDEHKITNDPVFWISTALLMWSCFFIFRVTPMFFFAENDNEFLQFLKVGQNIINIVMYSMFYIALIKYERQSNL</sequence>